<feature type="transmembrane region" description="Helical" evidence="7">
    <location>
        <begin position="144"/>
        <end position="163"/>
    </location>
</feature>
<feature type="transmembrane region" description="Helical" evidence="7">
    <location>
        <begin position="92"/>
        <end position="115"/>
    </location>
</feature>
<dbReference type="PROSITE" id="PS50267">
    <property type="entry name" value="NA_NEUROTRAN_SYMP_3"/>
    <property type="match status" value="1"/>
</dbReference>
<keyword evidence="6" id="KW-0769">Symport</keyword>
<feature type="transmembrane region" description="Helical" evidence="7">
    <location>
        <begin position="43"/>
        <end position="63"/>
    </location>
</feature>
<dbReference type="PROSITE" id="PS00610">
    <property type="entry name" value="NA_NEUROTRAN_SYMP_1"/>
    <property type="match status" value="1"/>
</dbReference>
<evidence type="ECO:0000256" key="5">
    <source>
        <dbReference type="ARBA" id="ARBA00023136"/>
    </source>
</evidence>
<evidence type="ECO:0000256" key="6">
    <source>
        <dbReference type="RuleBase" id="RU003732"/>
    </source>
</evidence>
<evidence type="ECO:0000256" key="7">
    <source>
        <dbReference type="SAM" id="Phobius"/>
    </source>
</evidence>
<keyword evidence="9" id="KW-1185">Reference proteome</keyword>
<dbReference type="Proteomes" id="UP000186074">
    <property type="component" value="Chromosome"/>
</dbReference>
<keyword evidence="4 7" id="KW-1133">Transmembrane helix</keyword>
<dbReference type="KEGG" id="alp:LPB137_08225"/>
<feature type="transmembrane region" description="Helical" evidence="7">
    <location>
        <begin position="175"/>
        <end position="198"/>
    </location>
</feature>
<dbReference type="InterPro" id="IPR047218">
    <property type="entry name" value="YocR/YhdH-like"/>
</dbReference>
<keyword evidence="5 7" id="KW-0472">Membrane</keyword>
<evidence type="ECO:0000256" key="3">
    <source>
        <dbReference type="ARBA" id="ARBA00022692"/>
    </source>
</evidence>
<dbReference type="PANTHER" id="PTHR42948">
    <property type="entry name" value="TRANSPORTER"/>
    <property type="match status" value="1"/>
</dbReference>
<dbReference type="GO" id="GO:0016020">
    <property type="term" value="C:membrane"/>
    <property type="evidence" value="ECO:0007669"/>
    <property type="project" value="UniProtKB-SubCell"/>
</dbReference>
<organism evidence="8 9">
    <name type="scientific">Poseidonibacter parvus</name>
    <dbReference type="NCBI Taxonomy" id="1850254"/>
    <lineage>
        <taxon>Bacteria</taxon>
        <taxon>Pseudomonadati</taxon>
        <taxon>Campylobacterota</taxon>
        <taxon>Epsilonproteobacteria</taxon>
        <taxon>Campylobacterales</taxon>
        <taxon>Arcobacteraceae</taxon>
        <taxon>Poseidonibacter</taxon>
    </lineage>
</organism>
<gene>
    <name evidence="8" type="ORF">LPB137_08225</name>
</gene>
<reference evidence="8 9" key="1">
    <citation type="submission" date="2017-01" db="EMBL/GenBank/DDBJ databases">
        <title>Genome sequencing of Arcobacter sp. LPB0137.</title>
        <authorList>
            <person name="Lee G.-W."/>
            <person name="Yi H."/>
        </authorList>
    </citation>
    <scope>NUCLEOTIDE SEQUENCE [LARGE SCALE GENOMIC DNA]</scope>
    <source>
        <strain evidence="8 9">LPB0137</strain>
    </source>
</reference>
<evidence type="ECO:0000313" key="9">
    <source>
        <dbReference type="Proteomes" id="UP000186074"/>
    </source>
</evidence>
<dbReference type="AlphaFoldDB" id="A0A1P8KMU7"/>
<feature type="transmembrane region" description="Helical" evidence="7">
    <location>
        <begin position="218"/>
        <end position="242"/>
    </location>
</feature>
<evidence type="ECO:0000256" key="2">
    <source>
        <dbReference type="ARBA" id="ARBA00022448"/>
    </source>
</evidence>
<name>A0A1P8KMU7_9BACT</name>
<feature type="transmembrane region" description="Helical" evidence="7">
    <location>
        <begin position="254"/>
        <end position="276"/>
    </location>
</feature>
<keyword evidence="2 6" id="KW-0813">Transport</keyword>
<sequence>MTIKGKIVNKFTRVGFILTAAGSAVGLGNIWKFPYVTGEYGGGAFVIVYLLAILFIGLVVFLAEAVIGQNAQANVATSFVQTSKSKNEKWKFAGIIIFSGLIILSFYSVVLGWILNYVFTSFSSLPSDAKTAGEAFETLISKDIALQLFYHTLIAGSVIFIVLKGIKNGIEKVNLILMPLLGLILFGLLLYSFTLDSFSTALKFMFTPDFSKINEDALLAALGQAFFTLSLGVGTIMTYSASLDKNANFVKSSIMVAIIDTTIAIIAGLIIFSFLFEAGAKSADGPGLVFISLPVIFSGWGILGQVIAISFFLALVFAGITSAVSMIEPSLMYFVERFNMTRKKATILCGGVFYGLGIIALLSMSTKYGADLTFFGKNAFDLMDFITSSIMMPIAAIVTCLFLGYFVDKQLLEEKFLKHTSKNLFNIWYVLVKYIVPFVILLLLLNKLGILK</sequence>
<dbReference type="PANTHER" id="PTHR42948:SF1">
    <property type="entry name" value="TRANSPORTER"/>
    <property type="match status" value="1"/>
</dbReference>
<dbReference type="NCBIfam" id="NF037979">
    <property type="entry name" value="Na_transp"/>
    <property type="match status" value="1"/>
</dbReference>
<evidence type="ECO:0000313" key="8">
    <source>
        <dbReference type="EMBL" id="APW65843.1"/>
    </source>
</evidence>
<dbReference type="STRING" id="1850254.LPB137_08225"/>
<dbReference type="SUPFAM" id="SSF161070">
    <property type="entry name" value="SNF-like"/>
    <property type="match status" value="1"/>
</dbReference>
<dbReference type="CDD" id="cd10336">
    <property type="entry name" value="SLC6sbd_Tyt1-Like"/>
    <property type="match status" value="1"/>
</dbReference>
<dbReference type="Pfam" id="PF00209">
    <property type="entry name" value="SNF"/>
    <property type="match status" value="2"/>
</dbReference>
<feature type="transmembrane region" description="Helical" evidence="7">
    <location>
        <begin position="427"/>
        <end position="445"/>
    </location>
</feature>
<feature type="transmembrane region" description="Helical" evidence="7">
    <location>
        <begin position="12"/>
        <end position="31"/>
    </location>
</feature>
<comment type="subcellular location">
    <subcellularLocation>
        <location evidence="1">Membrane</location>
        <topology evidence="1">Multi-pass membrane protein</topology>
    </subcellularLocation>
</comment>
<dbReference type="InterPro" id="IPR000175">
    <property type="entry name" value="Na/ntran_symport"/>
</dbReference>
<feature type="transmembrane region" description="Helical" evidence="7">
    <location>
        <begin position="385"/>
        <end position="407"/>
    </location>
</feature>
<evidence type="ECO:0000256" key="4">
    <source>
        <dbReference type="ARBA" id="ARBA00022989"/>
    </source>
</evidence>
<feature type="transmembrane region" description="Helical" evidence="7">
    <location>
        <begin position="296"/>
        <end position="324"/>
    </location>
</feature>
<dbReference type="InterPro" id="IPR037272">
    <property type="entry name" value="SNS_sf"/>
</dbReference>
<dbReference type="GO" id="GO:0015293">
    <property type="term" value="F:symporter activity"/>
    <property type="evidence" value="ECO:0007669"/>
    <property type="project" value="UniProtKB-KW"/>
</dbReference>
<dbReference type="PRINTS" id="PR00176">
    <property type="entry name" value="NANEUSMPORT"/>
</dbReference>
<comment type="similarity">
    <text evidence="6">Belongs to the sodium:neurotransmitter symporter (SNF) (TC 2.A.22) family.</text>
</comment>
<evidence type="ECO:0000256" key="1">
    <source>
        <dbReference type="ARBA" id="ARBA00004141"/>
    </source>
</evidence>
<keyword evidence="3 6" id="KW-0812">Transmembrane</keyword>
<accession>A0A1P8KMU7</accession>
<feature type="transmembrane region" description="Helical" evidence="7">
    <location>
        <begin position="345"/>
        <end position="365"/>
    </location>
</feature>
<protein>
    <recommendedName>
        <fullName evidence="6">Transporter</fullName>
    </recommendedName>
</protein>
<dbReference type="EMBL" id="CP019070">
    <property type="protein sequence ID" value="APW65843.1"/>
    <property type="molecule type" value="Genomic_DNA"/>
</dbReference>
<proteinExistence type="inferred from homology"/>